<evidence type="ECO:0008006" key="4">
    <source>
        <dbReference type="Google" id="ProtNLM"/>
    </source>
</evidence>
<dbReference type="Proteomes" id="UP001457898">
    <property type="component" value="Unassembled WGS sequence"/>
</dbReference>
<reference evidence="2 3" key="1">
    <citation type="submission" date="2024-03" db="EMBL/GenBank/DDBJ databases">
        <title>Human intestinal bacterial collection.</title>
        <authorList>
            <person name="Pauvert C."/>
            <person name="Hitch T.C.A."/>
            <person name="Clavel T."/>
        </authorList>
    </citation>
    <scope>NUCLEOTIDE SEQUENCE [LARGE SCALE GENOMIC DNA]</scope>
    <source>
        <strain evidence="2 3">CLA-SR-H028</strain>
    </source>
</reference>
<gene>
    <name evidence="2" type="ORF">WMO65_22365</name>
</gene>
<dbReference type="RefSeq" id="WP_349064669.1">
    <property type="nucleotide sequence ID" value="NZ_JBBMFP010000027.1"/>
</dbReference>
<keyword evidence="1" id="KW-0812">Transmembrane</keyword>
<keyword evidence="1" id="KW-1133">Transmembrane helix</keyword>
<keyword evidence="3" id="KW-1185">Reference proteome</keyword>
<protein>
    <recommendedName>
        <fullName evidence="4">Holin</fullName>
    </recommendedName>
</protein>
<sequence length="75" mass="8705">MHYTTIKDAAICTALAALTGWWQPRDASQAVMCYIVIFILLVVGFETAREWEERKHRDEYRKPQDLCSDQTGRTV</sequence>
<comment type="caution">
    <text evidence="2">The sequence shown here is derived from an EMBL/GenBank/DDBJ whole genome shotgun (WGS) entry which is preliminary data.</text>
</comment>
<proteinExistence type="predicted"/>
<name>A0ABV1DTQ5_9FIRM</name>
<accession>A0ABV1DTQ5</accession>
<evidence type="ECO:0000313" key="2">
    <source>
        <dbReference type="EMBL" id="MEQ2433742.1"/>
    </source>
</evidence>
<organism evidence="2 3">
    <name type="scientific">Blautia caccae</name>
    <dbReference type="NCBI Taxonomy" id="3133175"/>
    <lineage>
        <taxon>Bacteria</taxon>
        <taxon>Bacillati</taxon>
        <taxon>Bacillota</taxon>
        <taxon>Clostridia</taxon>
        <taxon>Lachnospirales</taxon>
        <taxon>Lachnospiraceae</taxon>
        <taxon>Blautia</taxon>
    </lineage>
</organism>
<evidence type="ECO:0000313" key="3">
    <source>
        <dbReference type="Proteomes" id="UP001457898"/>
    </source>
</evidence>
<evidence type="ECO:0000256" key="1">
    <source>
        <dbReference type="SAM" id="Phobius"/>
    </source>
</evidence>
<dbReference type="EMBL" id="JBBMFP010000027">
    <property type="protein sequence ID" value="MEQ2433742.1"/>
    <property type="molecule type" value="Genomic_DNA"/>
</dbReference>
<keyword evidence="1" id="KW-0472">Membrane</keyword>
<feature type="transmembrane region" description="Helical" evidence="1">
    <location>
        <begin position="27"/>
        <end position="45"/>
    </location>
</feature>